<dbReference type="PANTHER" id="PTHR41287">
    <property type="match status" value="1"/>
</dbReference>
<dbReference type="PANTHER" id="PTHR41287:SF1">
    <property type="entry name" value="PROTEIN YMFN"/>
    <property type="match status" value="1"/>
</dbReference>
<accession>A0A0F6YQL3</accession>
<dbReference type="GO" id="GO:0004519">
    <property type="term" value="F:endonuclease activity"/>
    <property type="evidence" value="ECO:0007669"/>
    <property type="project" value="InterPro"/>
</dbReference>
<evidence type="ECO:0000313" key="2">
    <source>
        <dbReference type="EMBL" id="AKF15039.1"/>
    </source>
</evidence>
<evidence type="ECO:0000259" key="1">
    <source>
        <dbReference type="PROSITE" id="PS50819"/>
    </source>
</evidence>
<dbReference type="Pfam" id="PF03354">
    <property type="entry name" value="TerL_ATPase"/>
    <property type="match status" value="1"/>
</dbReference>
<dbReference type="SUPFAM" id="SSF51294">
    <property type="entry name" value="Hedgehog/intein (Hint) domain"/>
    <property type="match status" value="1"/>
</dbReference>
<sequence length="887" mass="99757">MEPCGYTLDGIECEEVGAHFCIPRANKAQAFFEEILVHTKGQYTRKKFILEDWQRDDIVRPLFGRVEYSEEFGCYKRRYEIAWIELARKNGKALDVETPILTGNGWKKMGDIQVGDYVHAADGTLARVSYVSERHWRDCFSVQFADGAELVASDHHLWAVNDRLKGERVIDTAELYRTQTYGARGDRRYTVTVPEALDRDEAPLPLDPYILGAWLGDGTATRAEFTSEDPEIFAAIEAAGYPLSYDYASGNARTRGAKGLVAVLRKMGVLGAKHVPQDYLIGSRAQRLALLQGLMDTDGSVITGPNTPRVEFCNTNRDLAEAALFLARSLGWKATLKESRARLNGKDCGPRFRVSWTAYSDMSPFRLQRKSDKLAAAPARATRARTNTITSVTPVPTVETVCIQIDHPSHVFLAGKSLTPTHNTELLAGIMLYLLVADGEQSGEIYGVARDKKQAALAFDVAAQMVKFSPILSKRLKVVDYKKRIYDAKTNSFYDVIAADAKSALGSNPSGCGADEILAWQDGGMWDSLRTGMGSGARVQPLMVASTTAGNDTEGFAGLKHREMERVMEDPDNPDFKHIFVYMRNTPMEEDPWNEECWPHANPALGRFLSWEAMRKQAAEARNNPIAEMAFRQFKLNQWQNSTIRWMRMPAWDECKGTVFKSNKDLFDAFAGQSCWFGLDLAARRDLCSICYLFPQSDGSVDLLWRHWIPESALAKLDRLNDGRFAKEFVPGGWLKVTEGDVLDFDVVYDDIEADSKRFTILGGDADQWSSDPVIQEIEKRTYLYEDIFAYKNDFAHMSDSMHRIFEWTLAKNLRHHGNPLARFCFSACEARVAAYDPNLIRPDKPDRDMAAKRIDAVPTAVMATNAFYTRGGDYDSVYEEREALSV</sequence>
<dbReference type="InterPro" id="IPR005021">
    <property type="entry name" value="Terminase_largesu-like"/>
</dbReference>
<dbReference type="InterPro" id="IPR027434">
    <property type="entry name" value="Homing_endonucl"/>
</dbReference>
<dbReference type="Gene3D" id="3.40.50.300">
    <property type="entry name" value="P-loop containing nucleotide triphosphate hydrolases"/>
    <property type="match status" value="1"/>
</dbReference>
<feature type="domain" description="DOD-type homing endonuclease" evidence="1">
    <location>
        <begin position="210"/>
        <end position="332"/>
    </location>
</feature>
<gene>
    <name evidence="2" type="primary">9</name>
    <name evidence="2" type="ORF">SEA_MINDY_9</name>
</gene>
<dbReference type="Pfam" id="PF20441">
    <property type="entry name" value="TerL_nuclease"/>
    <property type="match status" value="1"/>
</dbReference>
<dbReference type="KEGG" id="vg:26796292"/>
<dbReference type="InterPro" id="IPR004860">
    <property type="entry name" value="LAGLIDADG_dom"/>
</dbReference>
<dbReference type="Gene3D" id="3.10.28.10">
    <property type="entry name" value="Homing endonucleases"/>
    <property type="match status" value="1"/>
</dbReference>
<dbReference type="InterPro" id="IPR003587">
    <property type="entry name" value="Hint_dom_N"/>
</dbReference>
<dbReference type="InterPro" id="IPR004042">
    <property type="entry name" value="Intein_endonuc_central"/>
</dbReference>
<dbReference type="InterPro" id="IPR036844">
    <property type="entry name" value="Hint_dom_sf"/>
</dbReference>
<dbReference type="SMART" id="SM00306">
    <property type="entry name" value="HintN"/>
    <property type="match status" value="1"/>
</dbReference>
<name>A0A0F6YQL3_9CAUD</name>
<evidence type="ECO:0000313" key="3">
    <source>
        <dbReference type="Proteomes" id="UP000201946"/>
    </source>
</evidence>
<organism evidence="2 3">
    <name type="scientific">Mycobacterium phage Mindy</name>
    <dbReference type="NCBI Taxonomy" id="1647311"/>
    <lineage>
        <taxon>Viruses</taxon>
        <taxon>Duplodnaviria</taxon>
        <taxon>Heunggongvirae</taxon>
        <taxon>Uroviricota</taxon>
        <taxon>Caudoviricetes</taxon>
        <taxon>Kostyavirus</taxon>
        <taxon>Kostyavirus toto</taxon>
    </lineage>
</organism>
<dbReference type="RefSeq" id="YP_009225296.1">
    <property type="nucleotide sequence ID" value="NC_029093.1"/>
</dbReference>
<dbReference type="EMBL" id="KR080204">
    <property type="protein sequence ID" value="AKF15039.1"/>
    <property type="molecule type" value="Genomic_DNA"/>
</dbReference>
<reference evidence="2 3" key="1">
    <citation type="journal article" date="2015" name="Genome Announc.">
        <title>Genome Sequence of Mycobacteriophage Mindy.</title>
        <authorList>
            <person name="Pope W.H."/>
            <person name="Bernstein N.I."/>
            <person name="Fasolas C.S."/>
            <person name="Mezghani N."/>
            <person name="Pressimone C.A."/>
            <person name="Selvakumar P."/>
            <person name="Stanton A.C."/>
            <person name="Lapin J.S."/>
            <person name="Prout A.K."/>
            <person name="Grubb S.R."/>
            <person name="Warner M.H."/>
            <person name="Bowman C.A."/>
            <person name="Russell D.A."/>
            <person name="Hatfull G.F."/>
        </authorList>
    </citation>
    <scope>NUCLEOTIDE SEQUENCE [LARGE SCALE GENOMIC DNA]</scope>
</reference>
<dbReference type="PROSITE" id="PS50819">
    <property type="entry name" value="INTEIN_ENDONUCLEASE"/>
    <property type="match status" value="1"/>
</dbReference>
<dbReference type="SUPFAM" id="SSF55608">
    <property type="entry name" value="Homing endonucleases"/>
    <property type="match status" value="1"/>
</dbReference>
<dbReference type="Pfam" id="PF14528">
    <property type="entry name" value="LAGLIDADG_3"/>
    <property type="match status" value="1"/>
</dbReference>
<dbReference type="InterPro" id="IPR027417">
    <property type="entry name" value="P-loop_NTPase"/>
</dbReference>
<dbReference type="GeneID" id="26796292"/>
<dbReference type="InterPro" id="IPR046462">
    <property type="entry name" value="TerL_nuclease"/>
</dbReference>
<dbReference type="Proteomes" id="UP000201946">
    <property type="component" value="Segment"/>
</dbReference>
<dbReference type="InterPro" id="IPR046461">
    <property type="entry name" value="TerL_ATPase"/>
</dbReference>
<protein>
    <submittedName>
        <fullName evidence="2">Terminase large subunit</fullName>
    </submittedName>
</protein>
<proteinExistence type="predicted"/>